<dbReference type="PIRSF" id="PIRSF018072">
    <property type="entry name" value="UCP018072"/>
    <property type="match status" value="1"/>
</dbReference>
<dbReference type="InterPro" id="IPR039569">
    <property type="entry name" value="FAS1-like_DH_region"/>
</dbReference>
<dbReference type="InterPro" id="IPR016709">
    <property type="entry name" value="HadA-like"/>
</dbReference>
<reference evidence="2 3" key="1">
    <citation type="submission" date="2023-10" db="EMBL/GenBank/DDBJ databases">
        <title>Niallia locisalis sp.nov. isolated from a salt pond sample.</title>
        <authorList>
            <person name="Li X.-J."/>
            <person name="Dong L."/>
        </authorList>
    </citation>
    <scope>NUCLEOTIDE SEQUENCE [LARGE SCALE GENOMIC DNA]</scope>
    <source>
        <strain evidence="2 3">DSM 29761</strain>
    </source>
</reference>
<feature type="domain" description="FAS1-like dehydratase" evidence="1">
    <location>
        <begin position="5"/>
        <end position="130"/>
    </location>
</feature>
<evidence type="ECO:0000313" key="3">
    <source>
        <dbReference type="Proteomes" id="UP001357223"/>
    </source>
</evidence>
<sequence>MVDTSLIGIKTDWTKVEVEKGAVRKFADAIGANNPLYYDEEYAREKGYRSLVCPTTFPATFHLPKPGMNLELTRTLHGEQEYDYERPLVAGDILMCRSELVDVFERQGKELMTFYIIETRGEDENGQLVYKSRATIIHR</sequence>
<proteinExistence type="predicted"/>
<dbReference type="CDD" id="cd03441">
    <property type="entry name" value="R_hydratase_like"/>
    <property type="match status" value="1"/>
</dbReference>
<dbReference type="EMBL" id="CP137640">
    <property type="protein sequence ID" value="WVX80945.1"/>
    <property type="molecule type" value="Genomic_DNA"/>
</dbReference>
<evidence type="ECO:0000313" key="2">
    <source>
        <dbReference type="EMBL" id="WVX80945.1"/>
    </source>
</evidence>
<protein>
    <submittedName>
        <fullName evidence="2">MaoC family dehydratase N-terminal domain-containing protein</fullName>
    </submittedName>
</protein>
<dbReference type="Proteomes" id="UP001357223">
    <property type="component" value="Chromosome"/>
</dbReference>
<dbReference type="SUPFAM" id="SSF54637">
    <property type="entry name" value="Thioesterase/thiol ester dehydrase-isomerase"/>
    <property type="match status" value="1"/>
</dbReference>
<dbReference type="InterPro" id="IPR029069">
    <property type="entry name" value="HotDog_dom_sf"/>
</dbReference>
<dbReference type="RefSeq" id="WP_338449875.1">
    <property type="nucleotide sequence ID" value="NZ_CP137640.1"/>
</dbReference>
<name>A0ABZ2CG84_9BACI</name>
<keyword evidence="3" id="KW-1185">Reference proteome</keyword>
<accession>A0ABZ2CG84</accession>
<gene>
    <name evidence="2" type="ORF">R4Z09_27635</name>
</gene>
<dbReference type="Gene3D" id="3.10.129.10">
    <property type="entry name" value="Hotdog Thioesterase"/>
    <property type="match status" value="1"/>
</dbReference>
<dbReference type="Pfam" id="PF13452">
    <property type="entry name" value="FAS1_DH_region"/>
    <property type="match status" value="1"/>
</dbReference>
<organism evidence="2 3">
    <name type="scientific">Niallia oryzisoli</name>
    <dbReference type="NCBI Taxonomy" id="1737571"/>
    <lineage>
        <taxon>Bacteria</taxon>
        <taxon>Bacillati</taxon>
        <taxon>Bacillota</taxon>
        <taxon>Bacilli</taxon>
        <taxon>Bacillales</taxon>
        <taxon>Bacillaceae</taxon>
        <taxon>Niallia</taxon>
    </lineage>
</organism>
<evidence type="ECO:0000259" key="1">
    <source>
        <dbReference type="Pfam" id="PF13452"/>
    </source>
</evidence>